<dbReference type="PROSITE" id="PS50928">
    <property type="entry name" value="ABC_TM1"/>
    <property type="match status" value="1"/>
</dbReference>
<dbReference type="RefSeq" id="WP_220204364.1">
    <property type="nucleotide sequence ID" value="NZ_BNJK01000001.1"/>
</dbReference>
<gene>
    <name evidence="9" type="ORF">KSF_036340</name>
</gene>
<comment type="caution">
    <text evidence="9">The sequence shown here is derived from an EMBL/GenBank/DDBJ whole genome shotgun (WGS) entry which is preliminary data.</text>
</comment>
<evidence type="ECO:0000256" key="3">
    <source>
        <dbReference type="ARBA" id="ARBA00022475"/>
    </source>
</evidence>
<dbReference type="AlphaFoldDB" id="A0A8J3INI5"/>
<feature type="transmembrane region" description="Helical" evidence="7">
    <location>
        <begin position="82"/>
        <end position="103"/>
    </location>
</feature>
<proteinExistence type="inferred from homology"/>
<evidence type="ECO:0000256" key="7">
    <source>
        <dbReference type="RuleBase" id="RU363032"/>
    </source>
</evidence>
<reference evidence="9" key="1">
    <citation type="submission" date="2020-10" db="EMBL/GenBank/DDBJ databases">
        <title>Taxonomic study of unclassified bacteria belonging to the class Ktedonobacteria.</title>
        <authorList>
            <person name="Yabe S."/>
            <person name="Wang C.M."/>
            <person name="Zheng Y."/>
            <person name="Sakai Y."/>
            <person name="Cavaletti L."/>
            <person name="Monciardini P."/>
            <person name="Donadio S."/>
        </authorList>
    </citation>
    <scope>NUCLEOTIDE SEQUENCE</scope>
    <source>
        <strain evidence="9">ID150040</strain>
    </source>
</reference>
<evidence type="ECO:0000313" key="10">
    <source>
        <dbReference type="Proteomes" id="UP000597444"/>
    </source>
</evidence>
<protein>
    <recommendedName>
        <fullName evidence="8">ABC transmembrane type-1 domain-containing protein</fullName>
    </recommendedName>
</protein>
<dbReference type="Pfam" id="PF00528">
    <property type="entry name" value="BPD_transp_1"/>
    <property type="match status" value="1"/>
</dbReference>
<dbReference type="PANTHER" id="PTHR43227">
    <property type="entry name" value="BLL4140 PROTEIN"/>
    <property type="match status" value="1"/>
</dbReference>
<evidence type="ECO:0000256" key="4">
    <source>
        <dbReference type="ARBA" id="ARBA00022692"/>
    </source>
</evidence>
<dbReference type="Proteomes" id="UP000597444">
    <property type="component" value="Unassembled WGS sequence"/>
</dbReference>
<feature type="transmembrane region" description="Helical" evidence="7">
    <location>
        <begin position="272"/>
        <end position="294"/>
    </location>
</feature>
<evidence type="ECO:0000313" key="9">
    <source>
        <dbReference type="EMBL" id="GHO93586.1"/>
    </source>
</evidence>
<organism evidence="9 10">
    <name type="scientific">Reticulibacter mediterranei</name>
    <dbReference type="NCBI Taxonomy" id="2778369"/>
    <lineage>
        <taxon>Bacteria</taxon>
        <taxon>Bacillati</taxon>
        <taxon>Chloroflexota</taxon>
        <taxon>Ktedonobacteria</taxon>
        <taxon>Ktedonobacterales</taxon>
        <taxon>Reticulibacteraceae</taxon>
        <taxon>Reticulibacter</taxon>
    </lineage>
</organism>
<dbReference type="InterPro" id="IPR050809">
    <property type="entry name" value="UgpAE/MalFG_permease"/>
</dbReference>
<sequence length="304" mass="34021">MAKALTNRSLLARSGNGRASVWTAWFWITPAILFVTIFLLYPMLDTIWLSFFNADSERFVAVDNYRRIFTNAAMLDVLKNNIIWLVLGTTLTVSLGLIIAVLVDRVRIESAIKAAIFVPMAISFVGAGVIWRFVYEYAPAGQTQIGLLNALLSVLHGQPVAWLIDTRWNTIALIIVYVWMWTGFCMVILSASLKSIPAEILEAARMDGAGEITIFFQVTVPMVSSTIAVVATTMVINILKIFDVVYVMTGGNYRTNVIAVEYYQQFFSFNNFGVANALTVLLLIVIIPVMVINVRRFRTQEAQR</sequence>
<evidence type="ECO:0000256" key="6">
    <source>
        <dbReference type="ARBA" id="ARBA00023136"/>
    </source>
</evidence>
<evidence type="ECO:0000256" key="2">
    <source>
        <dbReference type="ARBA" id="ARBA00022448"/>
    </source>
</evidence>
<accession>A0A8J3INI5</accession>
<dbReference type="SUPFAM" id="SSF160964">
    <property type="entry name" value="MalF N-terminal region-like"/>
    <property type="match status" value="1"/>
</dbReference>
<feature type="transmembrane region" description="Helical" evidence="7">
    <location>
        <begin position="171"/>
        <end position="193"/>
    </location>
</feature>
<feature type="transmembrane region" description="Helical" evidence="7">
    <location>
        <begin position="21"/>
        <end position="41"/>
    </location>
</feature>
<feature type="transmembrane region" description="Helical" evidence="7">
    <location>
        <begin position="214"/>
        <end position="239"/>
    </location>
</feature>
<evidence type="ECO:0000259" key="8">
    <source>
        <dbReference type="PROSITE" id="PS50928"/>
    </source>
</evidence>
<feature type="transmembrane region" description="Helical" evidence="7">
    <location>
        <begin position="115"/>
        <end position="134"/>
    </location>
</feature>
<name>A0A8J3INI5_9CHLR</name>
<keyword evidence="5 7" id="KW-1133">Transmembrane helix</keyword>
<dbReference type="InterPro" id="IPR000515">
    <property type="entry name" value="MetI-like"/>
</dbReference>
<evidence type="ECO:0000256" key="5">
    <source>
        <dbReference type="ARBA" id="ARBA00022989"/>
    </source>
</evidence>
<feature type="domain" description="ABC transmembrane type-1" evidence="8">
    <location>
        <begin position="78"/>
        <end position="293"/>
    </location>
</feature>
<keyword evidence="2 7" id="KW-0813">Transport</keyword>
<keyword evidence="6 7" id="KW-0472">Membrane</keyword>
<keyword evidence="10" id="KW-1185">Reference proteome</keyword>
<keyword evidence="4 7" id="KW-0812">Transmembrane</keyword>
<dbReference type="CDD" id="cd06261">
    <property type="entry name" value="TM_PBP2"/>
    <property type="match status" value="1"/>
</dbReference>
<dbReference type="GO" id="GO:0055085">
    <property type="term" value="P:transmembrane transport"/>
    <property type="evidence" value="ECO:0007669"/>
    <property type="project" value="InterPro"/>
</dbReference>
<keyword evidence="3" id="KW-1003">Cell membrane</keyword>
<dbReference type="InterPro" id="IPR035906">
    <property type="entry name" value="MetI-like_sf"/>
</dbReference>
<dbReference type="Gene3D" id="1.10.3720.10">
    <property type="entry name" value="MetI-like"/>
    <property type="match status" value="1"/>
</dbReference>
<dbReference type="EMBL" id="BNJK01000001">
    <property type="protein sequence ID" value="GHO93586.1"/>
    <property type="molecule type" value="Genomic_DNA"/>
</dbReference>
<dbReference type="SUPFAM" id="SSF161098">
    <property type="entry name" value="MetI-like"/>
    <property type="match status" value="1"/>
</dbReference>
<dbReference type="PANTHER" id="PTHR43227:SF8">
    <property type="entry name" value="DIACETYLCHITOBIOSE UPTAKE SYSTEM PERMEASE PROTEIN DASB"/>
    <property type="match status" value="1"/>
</dbReference>
<comment type="similarity">
    <text evidence="7">Belongs to the binding-protein-dependent transport system permease family.</text>
</comment>
<dbReference type="GO" id="GO:0005886">
    <property type="term" value="C:plasma membrane"/>
    <property type="evidence" value="ECO:0007669"/>
    <property type="project" value="UniProtKB-SubCell"/>
</dbReference>
<evidence type="ECO:0000256" key="1">
    <source>
        <dbReference type="ARBA" id="ARBA00004651"/>
    </source>
</evidence>
<comment type="subcellular location">
    <subcellularLocation>
        <location evidence="1 7">Cell membrane</location>
        <topology evidence="1 7">Multi-pass membrane protein</topology>
    </subcellularLocation>
</comment>